<reference evidence="9 10" key="1">
    <citation type="submission" date="2013-06" db="EMBL/GenBank/DDBJ databases">
        <title>Whole genome shotgun sequence of Bacillus selenatarsenatis SF-1.</title>
        <authorList>
            <person name="Kuroda M."/>
            <person name="Sei K."/>
            <person name="Yamashita M."/>
            <person name="Ike M."/>
        </authorList>
    </citation>
    <scope>NUCLEOTIDE SEQUENCE [LARGE SCALE GENOMIC DNA]</scope>
    <source>
        <strain evidence="9 10">SF-1</strain>
    </source>
</reference>
<evidence type="ECO:0000313" key="10">
    <source>
        <dbReference type="Proteomes" id="UP000031014"/>
    </source>
</evidence>
<feature type="domain" description="PpiC" evidence="8">
    <location>
        <begin position="152"/>
        <end position="244"/>
    </location>
</feature>
<evidence type="ECO:0000256" key="7">
    <source>
        <dbReference type="SAM" id="Phobius"/>
    </source>
</evidence>
<dbReference type="STRING" id="1321606.SAMD00020551_0043"/>
<dbReference type="PANTHER" id="PTHR47245:SF1">
    <property type="entry name" value="FOLDASE PROTEIN PRSA"/>
    <property type="match status" value="1"/>
</dbReference>
<keyword evidence="5 6" id="KW-0413">Isomerase</keyword>
<keyword evidence="7" id="KW-1133">Transmembrane helix</keyword>
<evidence type="ECO:0000256" key="3">
    <source>
        <dbReference type="ARBA" id="ARBA00022729"/>
    </source>
</evidence>
<dbReference type="InterPro" id="IPR000297">
    <property type="entry name" value="PPIase_PpiC"/>
</dbReference>
<dbReference type="Gene3D" id="1.10.4030.10">
    <property type="entry name" value="Porin chaperone SurA, peptide-binding domain"/>
    <property type="match status" value="1"/>
</dbReference>
<evidence type="ECO:0000259" key="8">
    <source>
        <dbReference type="PROSITE" id="PS50198"/>
    </source>
</evidence>
<protein>
    <recommendedName>
        <fullName evidence="2">peptidylprolyl isomerase</fullName>
        <ecNumber evidence="2">5.2.1.8</ecNumber>
    </recommendedName>
</protein>
<dbReference type="AlphaFoldDB" id="A0A0A8WYX8"/>
<keyword evidence="7" id="KW-0472">Membrane</keyword>
<dbReference type="RefSeq" id="WP_041963888.1">
    <property type="nucleotide sequence ID" value="NZ_BASE01000003.1"/>
</dbReference>
<dbReference type="OrthoDB" id="2677468at2"/>
<keyword evidence="10" id="KW-1185">Reference proteome</keyword>
<evidence type="ECO:0000256" key="2">
    <source>
        <dbReference type="ARBA" id="ARBA00013194"/>
    </source>
</evidence>
<organism evidence="9 10">
    <name type="scientific">Mesobacillus selenatarsenatis (strain DSM 18680 / JCM 14380 / FERM P-15431 / SF-1)</name>
    <dbReference type="NCBI Taxonomy" id="1321606"/>
    <lineage>
        <taxon>Bacteria</taxon>
        <taxon>Bacillati</taxon>
        <taxon>Bacillota</taxon>
        <taxon>Bacilli</taxon>
        <taxon>Bacillales</taxon>
        <taxon>Bacillaceae</taxon>
        <taxon>Mesobacillus</taxon>
    </lineage>
</organism>
<dbReference type="GO" id="GO:0003755">
    <property type="term" value="F:peptidyl-prolyl cis-trans isomerase activity"/>
    <property type="evidence" value="ECO:0007669"/>
    <property type="project" value="UniProtKB-KW"/>
</dbReference>
<name>A0A0A8WYX8_MESS1</name>
<dbReference type="SUPFAM" id="SSF109998">
    <property type="entry name" value="Triger factor/SurA peptide-binding domain-like"/>
    <property type="match status" value="1"/>
</dbReference>
<dbReference type="EC" id="5.2.1.8" evidence="2"/>
<dbReference type="PANTHER" id="PTHR47245">
    <property type="entry name" value="PEPTIDYLPROLYL ISOMERASE"/>
    <property type="match status" value="1"/>
</dbReference>
<accession>A0A0A8WYX8</accession>
<dbReference type="SUPFAM" id="SSF54534">
    <property type="entry name" value="FKBP-like"/>
    <property type="match status" value="1"/>
</dbReference>
<evidence type="ECO:0000256" key="6">
    <source>
        <dbReference type="PROSITE-ProRule" id="PRU00278"/>
    </source>
</evidence>
<keyword evidence="3" id="KW-0732">Signal</keyword>
<sequence>MEKKQLWYIIAGLAILNAITLVMLIAKPAILEGNKETVAEIGKESITRQEWLTELEERYGQETLRDLIDQAVVKQMADEYNIKVSDEAVERELTIYKAMYSSAGNEPKSEESWKQQIKYSLLLEELLTKDVKVSEEDMKSFYEQNNSLFDIPASYHLSQIVVETNKEAESAVKELKDGSSFTALAMERSIDEFSANEGGDIGFVTEEDELVSPEVVHAAKSLKSGEWTGPVKVENGYAIVYLHEKLEGKKYAYSDVKNQIRRQIALEQMDIPVSARAFWNDAEVSWFYGDKEKK</sequence>
<dbReference type="Gene3D" id="3.10.50.40">
    <property type="match status" value="1"/>
</dbReference>
<comment type="caution">
    <text evidence="9">The sequence shown here is derived from an EMBL/GenBank/DDBJ whole genome shotgun (WGS) entry which is preliminary data.</text>
</comment>
<feature type="transmembrane region" description="Helical" evidence="7">
    <location>
        <begin position="6"/>
        <end position="26"/>
    </location>
</feature>
<dbReference type="PROSITE" id="PS50198">
    <property type="entry name" value="PPIC_PPIASE_2"/>
    <property type="match status" value="1"/>
</dbReference>
<dbReference type="InterPro" id="IPR046357">
    <property type="entry name" value="PPIase_dom_sf"/>
</dbReference>
<evidence type="ECO:0000256" key="4">
    <source>
        <dbReference type="ARBA" id="ARBA00023110"/>
    </source>
</evidence>
<gene>
    <name evidence="9" type="ORF">SAMD00020551_0043</name>
</gene>
<evidence type="ECO:0000256" key="5">
    <source>
        <dbReference type="ARBA" id="ARBA00023235"/>
    </source>
</evidence>
<keyword evidence="7" id="KW-0812">Transmembrane</keyword>
<comment type="catalytic activity">
    <reaction evidence="1">
        <text>[protein]-peptidylproline (omega=180) = [protein]-peptidylproline (omega=0)</text>
        <dbReference type="Rhea" id="RHEA:16237"/>
        <dbReference type="Rhea" id="RHEA-COMP:10747"/>
        <dbReference type="Rhea" id="RHEA-COMP:10748"/>
        <dbReference type="ChEBI" id="CHEBI:83833"/>
        <dbReference type="ChEBI" id="CHEBI:83834"/>
        <dbReference type="EC" id="5.2.1.8"/>
    </reaction>
</comment>
<dbReference type="Proteomes" id="UP000031014">
    <property type="component" value="Unassembled WGS sequence"/>
</dbReference>
<dbReference type="Pfam" id="PF13145">
    <property type="entry name" value="Rotamase_2"/>
    <property type="match status" value="1"/>
</dbReference>
<evidence type="ECO:0000256" key="1">
    <source>
        <dbReference type="ARBA" id="ARBA00000971"/>
    </source>
</evidence>
<keyword evidence="4 6" id="KW-0697">Rotamase</keyword>
<dbReference type="Pfam" id="PF13624">
    <property type="entry name" value="SurA_N_3"/>
    <property type="match status" value="1"/>
</dbReference>
<proteinExistence type="predicted"/>
<dbReference type="InterPro" id="IPR050245">
    <property type="entry name" value="PrsA_foldase"/>
</dbReference>
<evidence type="ECO:0000313" key="9">
    <source>
        <dbReference type="EMBL" id="GAM11927.1"/>
    </source>
</evidence>
<dbReference type="EMBL" id="BASE01000003">
    <property type="protein sequence ID" value="GAM11927.1"/>
    <property type="molecule type" value="Genomic_DNA"/>
</dbReference>
<dbReference type="InterPro" id="IPR027304">
    <property type="entry name" value="Trigger_fact/SurA_dom_sf"/>
</dbReference>